<dbReference type="Gene3D" id="3.30.450.40">
    <property type="match status" value="1"/>
</dbReference>
<keyword evidence="2" id="KW-0472">Membrane</keyword>
<dbReference type="Pfam" id="PF13185">
    <property type="entry name" value="GAF_2"/>
    <property type="match status" value="1"/>
</dbReference>
<evidence type="ECO:0000256" key="2">
    <source>
        <dbReference type="SAM" id="Phobius"/>
    </source>
</evidence>
<keyword evidence="5" id="KW-1185">Reference proteome</keyword>
<keyword evidence="2" id="KW-0812">Transmembrane</keyword>
<dbReference type="KEGG" id="chk:D4L85_19255"/>
<evidence type="ECO:0000313" key="5">
    <source>
        <dbReference type="Proteomes" id="UP000266183"/>
    </source>
</evidence>
<organism evidence="4 5">
    <name type="scientific">Chryseolinea soli</name>
    <dbReference type="NCBI Taxonomy" id="2321403"/>
    <lineage>
        <taxon>Bacteria</taxon>
        <taxon>Pseudomonadati</taxon>
        <taxon>Bacteroidota</taxon>
        <taxon>Cytophagia</taxon>
        <taxon>Cytophagales</taxon>
        <taxon>Fulvivirgaceae</taxon>
        <taxon>Chryseolinea</taxon>
    </lineage>
</organism>
<keyword evidence="2" id="KW-1133">Transmembrane helix</keyword>
<dbReference type="SUPFAM" id="SSF55781">
    <property type="entry name" value="GAF domain-like"/>
    <property type="match status" value="1"/>
</dbReference>
<feature type="domain" description="GAF" evidence="3">
    <location>
        <begin position="337"/>
        <end position="481"/>
    </location>
</feature>
<protein>
    <submittedName>
        <fullName evidence="4">HAMP domain-containing protein</fullName>
    </submittedName>
</protein>
<dbReference type="Proteomes" id="UP000266183">
    <property type="component" value="Chromosome"/>
</dbReference>
<dbReference type="SMART" id="SM00065">
    <property type="entry name" value="GAF"/>
    <property type="match status" value="1"/>
</dbReference>
<evidence type="ECO:0000259" key="3">
    <source>
        <dbReference type="SMART" id="SM00065"/>
    </source>
</evidence>
<dbReference type="InterPro" id="IPR003018">
    <property type="entry name" value="GAF"/>
</dbReference>
<name>A0A385SQL6_9BACT</name>
<gene>
    <name evidence="4" type="ORF">D4L85_19255</name>
</gene>
<accession>A0A385SQL6</accession>
<dbReference type="Gene3D" id="6.10.340.10">
    <property type="match status" value="1"/>
</dbReference>
<evidence type="ECO:0000313" key="4">
    <source>
        <dbReference type="EMBL" id="AYB32581.1"/>
    </source>
</evidence>
<feature type="transmembrane region" description="Helical" evidence="2">
    <location>
        <begin position="12"/>
        <end position="33"/>
    </location>
</feature>
<evidence type="ECO:0000256" key="1">
    <source>
        <dbReference type="SAM" id="Coils"/>
    </source>
</evidence>
<dbReference type="PROSITE" id="PS51257">
    <property type="entry name" value="PROKAR_LIPOPROTEIN"/>
    <property type="match status" value="1"/>
</dbReference>
<keyword evidence="1" id="KW-0175">Coiled coil</keyword>
<dbReference type="EMBL" id="CP032382">
    <property type="protein sequence ID" value="AYB32581.1"/>
    <property type="molecule type" value="Genomic_DNA"/>
</dbReference>
<reference evidence="5" key="1">
    <citation type="submission" date="2018-09" db="EMBL/GenBank/DDBJ databases">
        <title>Chryseolinea sp. KIS68-18 isolated from soil.</title>
        <authorList>
            <person name="Weon H.-Y."/>
            <person name="Kwon S.-W."/>
            <person name="Lee S.A."/>
        </authorList>
    </citation>
    <scope>NUCLEOTIDE SEQUENCE [LARGE SCALE GENOMIC DNA]</scope>
    <source>
        <strain evidence="5">KIS68-18</strain>
    </source>
</reference>
<dbReference type="OrthoDB" id="958017at2"/>
<dbReference type="AlphaFoldDB" id="A0A385SQL6"/>
<dbReference type="InterPro" id="IPR029016">
    <property type="entry name" value="GAF-like_dom_sf"/>
</dbReference>
<sequence length="657" mass="74485">MYKLINSLTVNSRLRVISILIVIFSLACVLLLWNTSHSYDRDVKEINYLTDLEFRIWQIRNNYNSMRGDIMQVFIADPITQQEYVKGASVLLQERIDQIKESAAGIQKERLDPETLIIYRDFDAALQSYIAFTLDNLPAIQVVQLDDSVEFNRIRNLLVVDLNRHFLVLRDQAIKLIDALQNHKENVILAMDQNRRSNLWFTILLSGSLLMITLLIILAISKSIIAPIQETEQILQRLSSGELPEIKDYAGKDEFSRMLRSLKLFNTHIHYLMDFVKNVAQNNFAVQAQMFEGQGPIAASLVSMRNNLQVAYAAEAQRTWASQGMAELGELLRRQQDSSMLYDSVLSFIVKYLSANQGVLYISDEQQGALDLVAAYAYGRKKHMKSTVNAGEGLAGQVLLEKNLMLLKEIPNDYIKITSGLGEALPRVLVISPLVTNDEVYGVLEIASFKDFDQHQVEFITKISEELAVIVKTTRVNVRTQELLRESQQQAEEMKAQEEEMRQNVEELQATQEGMGRMLKEVQQKEKVFMETLDAIQAPVMVFDRHYKVLQINKGMKRSYAALGLNVEVGADLSTLPLKNGMIMRQYYDRALQGEVFHQRHLLAGSDDTGNTMIDHYAAIRNGEGVVTSGVVIAHETDASKYGTMRVEGGRSYNAVV</sequence>
<proteinExistence type="predicted"/>
<feature type="coiled-coil region" evidence="1">
    <location>
        <begin position="477"/>
        <end position="525"/>
    </location>
</feature>
<dbReference type="RefSeq" id="WP_119755833.1">
    <property type="nucleotide sequence ID" value="NZ_CP032382.1"/>
</dbReference>
<feature type="transmembrane region" description="Helical" evidence="2">
    <location>
        <begin position="199"/>
        <end position="220"/>
    </location>
</feature>